<dbReference type="Proteomes" id="UP000295023">
    <property type="component" value="Unassembled WGS sequence"/>
</dbReference>
<name>A0A4R4DA57_9PROT</name>
<keyword evidence="1" id="KW-0479">Metal-binding</keyword>
<keyword evidence="3" id="KW-0520">NAD</keyword>
<dbReference type="EMBL" id="SKBM01000022">
    <property type="protein sequence ID" value="TCZ56633.1"/>
    <property type="molecule type" value="Genomic_DNA"/>
</dbReference>
<comment type="caution">
    <text evidence="4">The sequence shown here is derived from an EMBL/GenBank/DDBJ whole genome shotgun (WGS) entry which is preliminary data.</text>
</comment>
<dbReference type="GO" id="GO:0046872">
    <property type="term" value="F:metal ion binding"/>
    <property type="evidence" value="ECO:0007669"/>
    <property type="project" value="UniProtKB-KW"/>
</dbReference>
<organism evidence="4 5">
    <name type="scientific">Roseicella aquatilis</name>
    <dbReference type="NCBI Taxonomy" id="2527868"/>
    <lineage>
        <taxon>Bacteria</taxon>
        <taxon>Pseudomonadati</taxon>
        <taxon>Pseudomonadota</taxon>
        <taxon>Alphaproteobacteria</taxon>
        <taxon>Acetobacterales</taxon>
        <taxon>Roseomonadaceae</taxon>
        <taxon>Roseicella</taxon>
    </lineage>
</organism>
<gene>
    <name evidence="4" type="ORF">EXY23_19790</name>
</gene>
<accession>A0A4R4DA57</accession>
<dbReference type="PANTHER" id="PTHR30004">
    <property type="entry name" value="4-HYDROXYTHREONINE-4-PHOSPHATE DEHYDROGENASE"/>
    <property type="match status" value="1"/>
</dbReference>
<evidence type="ECO:0000313" key="5">
    <source>
        <dbReference type="Proteomes" id="UP000295023"/>
    </source>
</evidence>
<evidence type="ECO:0000313" key="4">
    <source>
        <dbReference type="EMBL" id="TCZ56633.1"/>
    </source>
</evidence>
<proteinExistence type="predicted"/>
<protein>
    <submittedName>
        <fullName evidence="4">4-hydroxythreonine-4-phosphate dehydrogenase PdxA</fullName>
    </submittedName>
</protein>
<dbReference type="GO" id="GO:0016491">
    <property type="term" value="F:oxidoreductase activity"/>
    <property type="evidence" value="ECO:0007669"/>
    <property type="project" value="UniProtKB-KW"/>
</dbReference>
<keyword evidence="2" id="KW-0560">Oxidoreductase</keyword>
<evidence type="ECO:0000256" key="2">
    <source>
        <dbReference type="ARBA" id="ARBA00023002"/>
    </source>
</evidence>
<dbReference type="PANTHER" id="PTHR30004:SF3">
    <property type="entry name" value="4-HYDROXYTHREONINE-4-PHOSPHATE DEHYDROGENASE 2-RELATED"/>
    <property type="match status" value="1"/>
</dbReference>
<dbReference type="AlphaFoldDB" id="A0A4R4DA57"/>
<reference evidence="4 5" key="1">
    <citation type="submission" date="2019-03" db="EMBL/GenBank/DDBJ databases">
        <title>Paracraurococcus aquatilis NE82 genome sequence.</title>
        <authorList>
            <person name="Zhao Y."/>
            <person name="Du Z."/>
        </authorList>
    </citation>
    <scope>NUCLEOTIDE SEQUENCE [LARGE SCALE GENOMIC DNA]</scope>
    <source>
        <strain evidence="4 5">NE82</strain>
    </source>
</reference>
<dbReference type="GO" id="GO:0051287">
    <property type="term" value="F:NAD binding"/>
    <property type="evidence" value="ECO:0007669"/>
    <property type="project" value="InterPro"/>
</dbReference>
<keyword evidence="5" id="KW-1185">Reference proteome</keyword>
<sequence>MTAPRVAMVLGDPAGIGPEITARLLSEPANRDKAAVLLVADRAEMEEGMRIADTRFEAVPVNDPTAAAPGRVSLWDVCGGGGARSFERRKATAEGGRYALDTLRECLRLAQAGVVDAICFAPLNKSSLHAAHMGHADELHWFAEILGHAGPTSEFNVCDGLWTCRVTSHVALREVPALITGPRVIESIRLIHDALRRAGRERPRIAVCGLNPHNGDNGAFGREEIEVIGPAVEEARRLGLPAEGPYPADTIFLRAKEVDAIVTMYHDQGQIAMKLMGFWRGVTVAGGLPVPITTCAHGSGFDIQGQGVARVGALQAAFDLACEMGARREGREP</sequence>
<dbReference type="OrthoDB" id="9801783at2"/>
<dbReference type="RefSeq" id="WP_132293526.1">
    <property type="nucleotide sequence ID" value="NZ_SKBM01000022.1"/>
</dbReference>
<dbReference type="InterPro" id="IPR005255">
    <property type="entry name" value="PdxA_fam"/>
</dbReference>
<dbReference type="Pfam" id="PF04166">
    <property type="entry name" value="PdxA"/>
    <property type="match status" value="1"/>
</dbReference>
<evidence type="ECO:0000256" key="3">
    <source>
        <dbReference type="ARBA" id="ARBA00023027"/>
    </source>
</evidence>
<evidence type="ECO:0000256" key="1">
    <source>
        <dbReference type="ARBA" id="ARBA00022723"/>
    </source>
</evidence>
<dbReference type="Gene3D" id="3.40.718.10">
    <property type="entry name" value="Isopropylmalate Dehydrogenase"/>
    <property type="match status" value="1"/>
</dbReference>
<dbReference type="SUPFAM" id="SSF53659">
    <property type="entry name" value="Isocitrate/Isopropylmalate dehydrogenase-like"/>
    <property type="match status" value="1"/>
</dbReference>